<evidence type="ECO:0000313" key="1">
    <source>
        <dbReference type="EMBL" id="KAK8106214.1"/>
    </source>
</evidence>
<sequence>MPPKPAVVEAEEAAEGATEVGTAEDAAELVSVALAVGAGRIALVISEMIPPKPPEAEVVGTTDDAAEVTPVGTTDDAAELASVALAVGAGRIALVRSEMIPPRPPEAEVVGAAVVTAEDAAEVTSVATDDAAEVN</sequence>
<evidence type="ECO:0000313" key="2">
    <source>
        <dbReference type="Proteomes" id="UP001392437"/>
    </source>
</evidence>
<dbReference type="AlphaFoldDB" id="A0AAW0QRI6"/>
<accession>A0AAW0QRI6</accession>
<reference evidence="1 2" key="1">
    <citation type="submission" date="2023-01" db="EMBL/GenBank/DDBJ databases">
        <title>Analysis of 21 Apiospora genomes using comparative genomics revels a genus with tremendous synthesis potential of carbohydrate active enzymes and secondary metabolites.</title>
        <authorList>
            <person name="Sorensen T."/>
        </authorList>
    </citation>
    <scope>NUCLEOTIDE SEQUENCE [LARGE SCALE GENOMIC DNA]</scope>
    <source>
        <strain evidence="1 2">CBS 117206</strain>
    </source>
</reference>
<organism evidence="1 2">
    <name type="scientific">Apiospora kogelbergensis</name>
    <dbReference type="NCBI Taxonomy" id="1337665"/>
    <lineage>
        <taxon>Eukaryota</taxon>
        <taxon>Fungi</taxon>
        <taxon>Dikarya</taxon>
        <taxon>Ascomycota</taxon>
        <taxon>Pezizomycotina</taxon>
        <taxon>Sordariomycetes</taxon>
        <taxon>Xylariomycetidae</taxon>
        <taxon>Amphisphaeriales</taxon>
        <taxon>Apiosporaceae</taxon>
        <taxon>Apiospora</taxon>
    </lineage>
</organism>
<comment type="caution">
    <text evidence="1">The sequence shown here is derived from an EMBL/GenBank/DDBJ whole genome shotgun (WGS) entry which is preliminary data.</text>
</comment>
<proteinExistence type="predicted"/>
<dbReference type="Proteomes" id="UP001392437">
    <property type="component" value="Unassembled WGS sequence"/>
</dbReference>
<dbReference type="EMBL" id="JAQQWP010000008">
    <property type="protein sequence ID" value="KAK8106214.1"/>
    <property type="molecule type" value="Genomic_DNA"/>
</dbReference>
<keyword evidence="2" id="KW-1185">Reference proteome</keyword>
<gene>
    <name evidence="1" type="ORF">PG999_009573</name>
</gene>
<protein>
    <submittedName>
        <fullName evidence="1">Uncharacterized protein</fullName>
    </submittedName>
</protein>
<name>A0AAW0QRI6_9PEZI</name>